<dbReference type="GO" id="GO:0004619">
    <property type="term" value="F:phosphoglycerate mutase activity"/>
    <property type="evidence" value="ECO:0007669"/>
    <property type="project" value="UniProtKB-EC"/>
</dbReference>
<comment type="cofactor">
    <cofactor evidence="9">
        <name>Ca(2+)</name>
        <dbReference type="ChEBI" id="CHEBI:29108"/>
    </cofactor>
    <text evidence="9">Binds 1 Ca(2+) ion. Required for its activity.</text>
</comment>
<evidence type="ECO:0000313" key="13">
    <source>
        <dbReference type="Proteomes" id="UP000585474"/>
    </source>
</evidence>
<evidence type="ECO:0000256" key="8">
    <source>
        <dbReference type="ARBA" id="ARBA00023239"/>
    </source>
</evidence>
<keyword evidence="7 9" id="KW-0106">Calcium</keyword>
<evidence type="ECO:0000256" key="4">
    <source>
        <dbReference type="ARBA" id="ARBA00012272"/>
    </source>
</evidence>
<dbReference type="AlphaFoldDB" id="A0A7J0GNJ4"/>
<dbReference type="InterPro" id="IPR011050">
    <property type="entry name" value="Pectin_lyase_fold/virulence"/>
</dbReference>
<evidence type="ECO:0000313" key="12">
    <source>
        <dbReference type="EMBL" id="GFZ12318.1"/>
    </source>
</evidence>
<dbReference type="PANTHER" id="PTHR31683">
    <property type="entry name" value="PECTATE LYASE 18-RELATED"/>
    <property type="match status" value="1"/>
</dbReference>
<dbReference type="SUPFAM" id="SSF51126">
    <property type="entry name" value="Pectin lyase-like"/>
    <property type="match status" value="1"/>
</dbReference>
<dbReference type="GO" id="GO:0006007">
    <property type="term" value="P:glucose catabolic process"/>
    <property type="evidence" value="ECO:0007669"/>
    <property type="project" value="InterPro"/>
</dbReference>
<comment type="caution">
    <text evidence="12">The sequence shown here is derived from an EMBL/GenBank/DDBJ whole genome shotgun (WGS) entry which is preliminary data.</text>
</comment>
<dbReference type="UniPathway" id="UPA00545">
    <property type="reaction ID" value="UER00824"/>
</dbReference>
<proteinExistence type="inferred from homology"/>
<dbReference type="SUPFAM" id="SSF64158">
    <property type="entry name" value="2,3-Bisphosphoglycerate-independent phosphoglycerate mutase, substrate-binding domain"/>
    <property type="match status" value="1"/>
</dbReference>
<gene>
    <name evidence="12" type="ORF">Acr_23g0007030</name>
</gene>
<dbReference type="PRINTS" id="PR00807">
    <property type="entry name" value="AMBALLERGEN"/>
</dbReference>
<dbReference type="InterPro" id="IPR002022">
    <property type="entry name" value="Pec_lyase"/>
</dbReference>
<dbReference type="OrthoDB" id="1637350at2759"/>
<feature type="domain" description="Pectate lyase" evidence="11">
    <location>
        <begin position="325"/>
        <end position="522"/>
    </location>
</feature>
<dbReference type="InterPro" id="IPR012334">
    <property type="entry name" value="Pectin_lyas_fold"/>
</dbReference>
<protein>
    <recommendedName>
        <fullName evidence="4 9">Pectate lyase</fullName>
        <ecNumber evidence="4 9">4.2.2.2</ecNumber>
    </recommendedName>
</protein>
<evidence type="ECO:0000256" key="6">
    <source>
        <dbReference type="ARBA" id="ARBA00022729"/>
    </source>
</evidence>
<dbReference type="SMART" id="SM00656">
    <property type="entry name" value="Amb_all"/>
    <property type="match status" value="1"/>
</dbReference>
<dbReference type="InterPro" id="IPR018082">
    <property type="entry name" value="AmbAllergen"/>
</dbReference>
<dbReference type="Gene3D" id="3.40.1450.10">
    <property type="entry name" value="BPG-independent phosphoglycerate mutase, domain B"/>
    <property type="match status" value="1"/>
</dbReference>
<dbReference type="Gene3D" id="2.160.20.10">
    <property type="entry name" value="Single-stranded right-handed beta-helix, Pectin lyase-like"/>
    <property type="match status" value="1"/>
</dbReference>
<dbReference type="GO" id="GO:0045490">
    <property type="term" value="P:pectin catabolic process"/>
    <property type="evidence" value="ECO:0007669"/>
    <property type="project" value="UniProtKB-UniPathway"/>
</dbReference>
<evidence type="ECO:0000256" key="2">
    <source>
        <dbReference type="ARBA" id="ARBA00000695"/>
    </source>
</evidence>
<keyword evidence="5 9" id="KW-0479">Metal-binding</keyword>
<evidence type="ECO:0000256" key="7">
    <source>
        <dbReference type="ARBA" id="ARBA00022837"/>
    </source>
</evidence>
<evidence type="ECO:0000259" key="11">
    <source>
        <dbReference type="SMART" id="SM00656"/>
    </source>
</evidence>
<evidence type="ECO:0000256" key="1">
    <source>
        <dbReference type="ARBA" id="ARBA00000370"/>
    </source>
</evidence>
<comment type="catalytic activity">
    <reaction evidence="2 9">
        <text>Eliminative cleavage of (1-&gt;4)-alpha-D-galacturonan to give oligosaccharides with 4-deoxy-alpha-D-galact-4-enuronosyl groups at their non-reducing ends.</text>
        <dbReference type="EC" id="4.2.2.2"/>
    </reaction>
</comment>
<dbReference type="InterPro" id="IPR011258">
    <property type="entry name" value="BPG-indep_PGM_N"/>
</dbReference>
<dbReference type="EMBL" id="BJWL01000023">
    <property type="protein sequence ID" value="GFZ12318.1"/>
    <property type="molecule type" value="Genomic_DNA"/>
</dbReference>
<feature type="region of interest" description="Disordered" evidence="10">
    <location>
        <begin position="1"/>
        <end position="27"/>
    </location>
</feature>
<dbReference type="PANTHER" id="PTHR31683:SF74">
    <property type="entry name" value="PECTATE LYASE"/>
    <property type="match status" value="1"/>
</dbReference>
<comment type="catalytic activity">
    <reaction evidence="1">
        <text>(2R)-2-phosphoglycerate = (2R)-3-phosphoglycerate</text>
        <dbReference type="Rhea" id="RHEA:15901"/>
        <dbReference type="ChEBI" id="CHEBI:58272"/>
        <dbReference type="ChEBI" id="CHEBI:58289"/>
        <dbReference type="EC" id="5.4.2.12"/>
    </reaction>
</comment>
<keyword evidence="13" id="KW-1185">Reference proteome</keyword>
<dbReference type="Proteomes" id="UP000585474">
    <property type="component" value="Unassembled WGS sequence"/>
</dbReference>
<evidence type="ECO:0000256" key="5">
    <source>
        <dbReference type="ARBA" id="ARBA00022723"/>
    </source>
</evidence>
<comment type="pathway">
    <text evidence="3 9">Glycan metabolism; pectin degradation; 2-dehydro-3-deoxy-D-gluconate from pectin: step 2/5.</text>
</comment>
<keyword evidence="8 9" id="KW-0456">Lyase</keyword>
<comment type="similarity">
    <text evidence="9">Belongs to the polysaccharide lyase 1 family.</text>
</comment>
<evidence type="ECO:0000256" key="9">
    <source>
        <dbReference type="RuleBase" id="RU361123"/>
    </source>
</evidence>
<evidence type="ECO:0000256" key="10">
    <source>
        <dbReference type="SAM" id="MobiDB-lite"/>
    </source>
</evidence>
<dbReference type="EC" id="4.2.2.2" evidence="4 9"/>
<dbReference type="GO" id="GO:0005737">
    <property type="term" value="C:cytoplasm"/>
    <property type="evidence" value="ECO:0007669"/>
    <property type="project" value="InterPro"/>
</dbReference>
<dbReference type="GO" id="GO:0030570">
    <property type="term" value="F:pectate lyase activity"/>
    <property type="evidence" value="ECO:0007669"/>
    <property type="project" value="UniProtKB-EC"/>
</dbReference>
<organism evidence="12 13">
    <name type="scientific">Actinidia rufa</name>
    <dbReference type="NCBI Taxonomy" id="165716"/>
    <lineage>
        <taxon>Eukaryota</taxon>
        <taxon>Viridiplantae</taxon>
        <taxon>Streptophyta</taxon>
        <taxon>Embryophyta</taxon>
        <taxon>Tracheophyta</taxon>
        <taxon>Spermatophyta</taxon>
        <taxon>Magnoliopsida</taxon>
        <taxon>eudicotyledons</taxon>
        <taxon>Gunneridae</taxon>
        <taxon>Pentapetalae</taxon>
        <taxon>asterids</taxon>
        <taxon>Ericales</taxon>
        <taxon>Actinidiaceae</taxon>
        <taxon>Actinidia</taxon>
    </lineage>
</organism>
<dbReference type="InterPro" id="IPR045032">
    <property type="entry name" value="PEL"/>
</dbReference>
<evidence type="ECO:0000256" key="3">
    <source>
        <dbReference type="ARBA" id="ARBA00005220"/>
    </source>
</evidence>
<dbReference type="Pfam" id="PF06415">
    <property type="entry name" value="iPGM_N"/>
    <property type="match status" value="1"/>
</dbReference>
<accession>A0A7J0GNJ4</accession>
<sequence length="599" mass="65471">MGSSEFSWKLEDPPKLPKGKTVGNPGSQWGLVRAHGKAVGLPTEDDVGNSKSLGAGRIYAQGAKLVDLAVASRKIFEGEGIGFVETLEKELAHLREKGVDAQVASGGGLLGEAPYKFKNAVEAVKKLREETKANDQYLPPFVIVDENGKPAGPIEDGDADVTFNFQAGRKVTEYEDFDKFDRFRFPEICFTGMLQYDGELKLPSHYLVSPPKIERTSGEYLVHHGVRTFACRNMASQGVEAMGITTPRHLALALALALAIVLMSPTTNAANKRPQNSGIDKNLNGPGSRYRVTDNGDDPMNPKPGTLRYGATQIRGKVWITFPKDMNIKLHRPLLVSSFTTIDGRGANVNIAGGACITLLGVTDVIIHGLRIHNCQTQETVEVMGPEGHIIRIDYPDGDAISVISSTKVWIDHNTLYDCGDGLVDVTHGSTDVTISNNWFRTHDMVMLLGHDDGYVQDQHMRVTVAFNYFGPDCDQRMPRVRYGFAHVVNNLYQGWGLYAIGGSMNPSVRSEANLFIAPDTGRKEITWKLRGKGGSDWNFGSTNDVLENGAVFTQTGDVGLEPHYNRTQAFRIGDATSVRSLTWAAGALGCLKRSKSRC</sequence>
<dbReference type="Pfam" id="PF00544">
    <property type="entry name" value="Pectate_lyase_4"/>
    <property type="match status" value="1"/>
</dbReference>
<name>A0A7J0GNJ4_9ERIC</name>
<dbReference type="InterPro" id="IPR036646">
    <property type="entry name" value="PGAM_B_sf"/>
</dbReference>
<reference evidence="12 13" key="1">
    <citation type="submission" date="2019-07" db="EMBL/GenBank/DDBJ databases">
        <title>De Novo Assembly of kiwifruit Actinidia rufa.</title>
        <authorList>
            <person name="Sugita-Konishi S."/>
            <person name="Sato K."/>
            <person name="Mori E."/>
            <person name="Abe Y."/>
            <person name="Kisaki G."/>
            <person name="Hamano K."/>
            <person name="Suezawa K."/>
            <person name="Otani M."/>
            <person name="Fukuda T."/>
            <person name="Manabe T."/>
            <person name="Gomi K."/>
            <person name="Tabuchi M."/>
            <person name="Akimitsu K."/>
            <person name="Kataoka I."/>
        </authorList>
    </citation>
    <scope>NUCLEOTIDE SEQUENCE [LARGE SCALE GENOMIC DNA]</scope>
    <source>
        <strain evidence="13">cv. Fuchu</strain>
    </source>
</reference>
<dbReference type="GO" id="GO:0030145">
    <property type="term" value="F:manganese ion binding"/>
    <property type="evidence" value="ECO:0007669"/>
    <property type="project" value="InterPro"/>
</dbReference>
<keyword evidence="6" id="KW-0732">Signal</keyword>